<proteinExistence type="predicted"/>
<dbReference type="NCBIfam" id="TIGR02620">
    <property type="entry name" value="cas_VVA1548"/>
    <property type="match status" value="1"/>
</dbReference>
<dbReference type="InterPro" id="IPR013443">
    <property type="entry name" value="CRISPR-assoc_prot_Csx16"/>
</dbReference>
<evidence type="ECO:0000313" key="1">
    <source>
        <dbReference type="EMBL" id="ALF58812.1"/>
    </source>
</evidence>
<dbReference type="STRING" id="45610.AOC03_01055"/>
<evidence type="ECO:0008006" key="3">
    <source>
        <dbReference type="Google" id="ProtNLM"/>
    </source>
</evidence>
<dbReference type="KEGG" id="pur:AOC03_01055"/>
<gene>
    <name evidence="1" type="ORF">AOC03_01055</name>
</gene>
<dbReference type="Proteomes" id="UP000059847">
    <property type="component" value="Chromosome"/>
</dbReference>
<sequence length="102" mass="11450">MSIYLVSRHQGAVDWMRHMGHHYDEHLTHLANYEALSAGDVVVGSLPINIVADLADHGVTYWHLSLYIPEQLRGVELSAEQLSKLDAKLEEYVVLRGNSNAL</sequence>
<dbReference type="Pfam" id="PF09652">
    <property type="entry name" value="Cas_VVA1548"/>
    <property type="match status" value="1"/>
</dbReference>
<evidence type="ECO:0000313" key="2">
    <source>
        <dbReference type="Proteomes" id="UP000059847"/>
    </source>
</evidence>
<reference evidence="1 2" key="1">
    <citation type="submission" date="2015-09" db="EMBL/GenBank/DDBJ databases">
        <title>Complete genome of Psychrobacter urativorans R10.10B.</title>
        <authorList>
            <person name="See-Too W.S."/>
            <person name="Chan K.G."/>
        </authorList>
    </citation>
    <scope>NUCLEOTIDE SEQUENCE [LARGE SCALE GENOMIC DNA]</scope>
    <source>
        <strain evidence="1 2">R10.10B</strain>
    </source>
</reference>
<dbReference type="RefSeq" id="WP_062533208.1">
    <property type="nucleotide sequence ID" value="NZ_CP012678.1"/>
</dbReference>
<dbReference type="AlphaFoldDB" id="A0A0M5MPM3"/>
<accession>A0A0M5MPM3</accession>
<dbReference type="EMBL" id="CP012678">
    <property type="protein sequence ID" value="ALF58812.1"/>
    <property type="molecule type" value="Genomic_DNA"/>
</dbReference>
<keyword evidence="2" id="KW-1185">Reference proteome</keyword>
<organism evidence="1 2">
    <name type="scientific">Psychrobacter urativorans</name>
    <dbReference type="NCBI Taxonomy" id="45610"/>
    <lineage>
        <taxon>Bacteria</taxon>
        <taxon>Pseudomonadati</taxon>
        <taxon>Pseudomonadota</taxon>
        <taxon>Gammaproteobacteria</taxon>
        <taxon>Moraxellales</taxon>
        <taxon>Moraxellaceae</taxon>
        <taxon>Psychrobacter</taxon>
    </lineage>
</organism>
<name>A0A0M5MPM3_9GAMM</name>
<dbReference type="OrthoDB" id="8548152at2"/>
<protein>
    <recommendedName>
        <fullName evidence="3">CRISPR-associated protein</fullName>
    </recommendedName>
</protein>